<protein>
    <submittedName>
        <fullName evidence="1">Uncharacterized protein</fullName>
    </submittedName>
</protein>
<proteinExistence type="predicted"/>
<organism evidence="1 2">
    <name type="scientific">Aromia moschata</name>
    <dbReference type="NCBI Taxonomy" id="1265417"/>
    <lineage>
        <taxon>Eukaryota</taxon>
        <taxon>Metazoa</taxon>
        <taxon>Ecdysozoa</taxon>
        <taxon>Arthropoda</taxon>
        <taxon>Hexapoda</taxon>
        <taxon>Insecta</taxon>
        <taxon>Pterygota</taxon>
        <taxon>Neoptera</taxon>
        <taxon>Endopterygota</taxon>
        <taxon>Coleoptera</taxon>
        <taxon>Polyphaga</taxon>
        <taxon>Cucujiformia</taxon>
        <taxon>Chrysomeloidea</taxon>
        <taxon>Cerambycidae</taxon>
        <taxon>Cerambycinae</taxon>
        <taxon>Callichromatini</taxon>
        <taxon>Aromia</taxon>
    </lineage>
</organism>
<dbReference type="AlphaFoldDB" id="A0AAV8YUD9"/>
<dbReference type="EMBL" id="JAPWTK010000038">
    <property type="protein sequence ID" value="KAJ8955390.1"/>
    <property type="molecule type" value="Genomic_DNA"/>
</dbReference>
<sequence length="60" mass="6983">MLIGNFTVRKFYKSENSTHFEERGIKNTIFFIKKIVLKPVSILKGTMKFGKKNKKSLGNF</sequence>
<dbReference type="Proteomes" id="UP001162162">
    <property type="component" value="Unassembled WGS sequence"/>
</dbReference>
<evidence type="ECO:0000313" key="2">
    <source>
        <dbReference type="Proteomes" id="UP001162162"/>
    </source>
</evidence>
<gene>
    <name evidence="1" type="ORF">NQ318_003488</name>
</gene>
<accession>A0AAV8YUD9</accession>
<reference evidence="1" key="1">
    <citation type="journal article" date="2023" name="Insect Mol. Biol.">
        <title>Genome sequencing provides insights into the evolution of gene families encoding plant cell wall-degrading enzymes in longhorned beetles.</title>
        <authorList>
            <person name="Shin N.R."/>
            <person name="Okamura Y."/>
            <person name="Kirsch R."/>
            <person name="Pauchet Y."/>
        </authorList>
    </citation>
    <scope>NUCLEOTIDE SEQUENCE</scope>
    <source>
        <strain evidence="1">AMC_N1</strain>
    </source>
</reference>
<keyword evidence="2" id="KW-1185">Reference proteome</keyword>
<evidence type="ECO:0000313" key="1">
    <source>
        <dbReference type="EMBL" id="KAJ8955390.1"/>
    </source>
</evidence>
<name>A0AAV8YUD9_9CUCU</name>
<comment type="caution">
    <text evidence="1">The sequence shown here is derived from an EMBL/GenBank/DDBJ whole genome shotgun (WGS) entry which is preliminary data.</text>
</comment>